<evidence type="ECO:0000313" key="1">
    <source>
        <dbReference type="EMBL" id="PNR33309.1"/>
    </source>
</evidence>
<keyword evidence="3" id="KW-1185">Reference proteome</keyword>
<reference evidence="1 3" key="1">
    <citation type="journal article" date="2008" name="Science">
        <title>The Physcomitrella genome reveals evolutionary insights into the conquest of land by plants.</title>
        <authorList>
            <person name="Rensing S."/>
            <person name="Lang D."/>
            <person name="Zimmer A."/>
            <person name="Terry A."/>
            <person name="Salamov A."/>
            <person name="Shapiro H."/>
            <person name="Nishiyama T."/>
            <person name="Perroud P.-F."/>
            <person name="Lindquist E."/>
            <person name="Kamisugi Y."/>
            <person name="Tanahashi T."/>
            <person name="Sakakibara K."/>
            <person name="Fujita T."/>
            <person name="Oishi K."/>
            <person name="Shin-I T."/>
            <person name="Kuroki Y."/>
            <person name="Toyoda A."/>
            <person name="Suzuki Y."/>
            <person name="Hashimoto A."/>
            <person name="Yamaguchi K."/>
            <person name="Sugano A."/>
            <person name="Kohara Y."/>
            <person name="Fujiyama A."/>
            <person name="Anterola A."/>
            <person name="Aoki S."/>
            <person name="Ashton N."/>
            <person name="Barbazuk W.B."/>
            <person name="Barker E."/>
            <person name="Bennetzen J."/>
            <person name="Bezanilla M."/>
            <person name="Blankenship R."/>
            <person name="Cho S.H."/>
            <person name="Dutcher S."/>
            <person name="Estelle M."/>
            <person name="Fawcett J.A."/>
            <person name="Gundlach H."/>
            <person name="Hanada K."/>
            <person name="Heyl A."/>
            <person name="Hicks K.A."/>
            <person name="Hugh J."/>
            <person name="Lohr M."/>
            <person name="Mayer K."/>
            <person name="Melkozernov A."/>
            <person name="Murata T."/>
            <person name="Nelson D."/>
            <person name="Pils B."/>
            <person name="Prigge M."/>
            <person name="Reiss B."/>
            <person name="Renner T."/>
            <person name="Rombauts S."/>
            <person name="Rushton P."/>
            <person name="Sanderfoot A."/>
            <person name="Schween G."/>
            <person name="Shiu S.-H."/>
            <person name="Stueber K."/>
            <person name="Theodoulou F.L."/>
            <person name="Tu H."/>
            <person name="Van de Peer Y."/>
            <person name="Verrier P.J."/>
            <person name="Waters E."/>
            <person name="Wood A."/>
            <person name="Yang L."/>
            <person name="Cove D."/>
            <person name="Cuming A."/>
            <person name="Hasebe M."/>
            <person name="Lucas S."/>
            <person name="Mishler D.B."/>
            <person name="Reski R."/>
            <person name="Grigoriev I."/>
            <person name="Quatrano R.S."/>
            <person name="Boore J.L."/>
        </authorList>
    </citation>
    <scope>NUCLEOTIDE SEQUENCE [LARGE SCALE GENOMIC DNA]</scope>
    <source>
        <strain evidence="2 3">cv. Gransden 2004</strain>
    </source>
</reference>
<dbReference type="AlphaFoldDB" id="A0A2K1IVK4"/>
<dbReference type="EnsemblPlants" id="Pp3c20_17340V3.1">
    <property type="protein sequence ID" value="PAC:32946524.CDS.1"/>
    <property type="gene ID" value="Pp3c20_17340"/>
</dbReference>
<dbReference type="EMBL" id="ABEU02000020">
    <property type="protein sequence ID" value="PNR33309.1"/>
    <property type="molecule type" value="Genomic_DNA"/>
</dbReference>
<dbReference type="Gramene" id="Pp3c20_17340V3.1">
    <property type="protein sequence ID" value="PAC:32946524.CDS.1"/>
    <property type="gene ID" value="Pp3c20_17340"/>
</dbReference>
<dbReference type="InParanoid" id="A0A2K1IVK4"/>
<name>A0A2K1IVK4_PHYPA</name>
<sequence length="67" mass="7356">MYPGTVAAPEDNEALNIEYAGLADKHLILMSLSLGINLKPETRLEVTQPTRLERTLSFQNSELTGIA</sequence>
<reference evidence="2" key="3">
    <citation type="submission" date="2020-12" db="UniProtKB">
        <authorList>
            <consortium name="EnsemblPlants"/>
        </authorList>
    </citation>
    <scope>IDENTIFICATION</scope>
</reference>
<evidence type="ECO:0000313" key="2">
    <source>
        <dbReference type="EnsemblPlants" id="PAC:32946524.CDS.1"/>
    </source>
</evidence>
<reference evidence="1 3" key="2">
    <citation type="journal article" date="2018" name="Plant J.">
        <title>The Physcomitrella patens chromosome-scale assembly reveals moss genome structure and evolution.</title>
        <authorList>
            <person name="Lang D."/>
            <person name="Ullrich K.K."/>
            <person name="Murat F."/>
            <person name="Fuchs J."/>
            <person name="Jenkins J."/>
            <person name="Haas F.B."/>
            <person name="Piednoel M."/>
            <person name="Gundlach H."/>
            <person name="Van Bel M."/>
            <person name="Meyberg R."/>
            <person name="Vives C."/>
            <person name="Morata J."/>
            <person name="Symeonidi A."/>
            <person name="Hiss M."/>
            <person name="Muchero W."/>
            <person name="Kamisugi Y."/>
            <person name="Saleh O."/>
            <person name="Blanc G."/>
            <person name="Decker E.L."/>
            <person name="van Gessel N."/>
            <person name="Grimwood J."/>
            <person name="Hayes R.D."/>
            <person name="Graham S.W."/>
            <person name="Gunter L.E."/>
            <person name="McDaniel S.F."/>
            <person name="Hoernstein S.N.W."/>
            <person name="Larsson A."/>
            <person name="Li F.W."/>
            <person name="Perroud P.F."/>
            <person name="Phillips J."/>
            <person name="Ranjan P."/>
            <person name="Rokshar D.S."/>
            <person name="Rothfels C.J."/>
            <person name="Schneider L."/>
            <person name="Shu S."/>
            <person name="Stevenson D.W."/>
            <person name="Thummler F."/>
            <person name="Tillich M."/>
            <person name="Villarreal Aguilar J.C."/>
            <person name="Widiez T."/>
            <person name="Wong G.K."/>
            <person name="Wymore A."/>
            <person name="Zhang Y."/>
            <person name="Zimmer A.D."/>
            <person name="Quatrano R.S."/>
            <person name="Mayer K.F.X."/>
            <person name="Goodstein D."/>
            <person name="Casacuberta J.M."/>
            <person name="Vandepoele K."/>
            <person name="Reski R."/>
            <person name="Cuming A.C."/>
            <person name="Tuskan G.A."/>
            <person name="Maumus F."/>
            <person name="Salse J."/>
            <person name="Schmutz J."/>
            <person name="Rensing S.A."/>
        </authorList>
    </citation>
    <scope>NUCLEOTIDE SEQUENCE [LARGE SCALE GENOMIC DNA]</scope>
    <source>
        <strain evidence="2 3">cv. Gransden 2004</strain>
    </source>
</reference>
<evidence type="ECO:0000313" key="3">
    <source>
        <dbReference type="Proteomes" id="UP000006727"/>
    </source>
</evidence>
<protein>
    <submittedName>
        <fullName evidence="1 2">Uncharacterized protein</fullName>
    </submittedName>
</protein>
<proteinExistence type="predicted"/>
<dbReference type="Proteomes" id="UP000006727">
    <property type="component" value="Chromosome 20"/>
</dbReference>
<gene>
    <name evidence="1" type="ORF">PHYPA_025252</name>
</gene>
<accession>A0A2K1IVK4</accession>
<organism evidence="1">
    <name type="scientific">Physcomitrium patens</name>
    <name type="common">Spreading-leaved earth moss</name>
    <name type="synonym">Physcomitrella patens</name>
    <dbReference type="NCBI Taxonomy" id="3218"/>
    <lineage>
        <taxon>Eukaryota</taxon>
        <taxon>Viridiplantae</taxon>
        <taxon>Streptophyta</taxon>
        <taxon>Embryophyta</taxon>
        <taxon>Bryophyta</taxon>
        <taxon>Bryophytina</taxon>
        <taxon>Bryopsida</taxon>
        <taxon>Funariidae</taxon>
        <taxon>Funariales</taxon>
        <taxon>Funariaceae</taxon>
        <taxon>Physcomitrium</taxon>
    </lineage>
</organism>